<dbReference type="InterPro" id="IPR036412">
    <property type="entry name" value="HAD-like_sf"/>
</dbReference>
<dbReference type="Gene3D" id="1.20.1440.100">
    <property type="entry name" value="SG protein - dephosphorylation function"/>
    <property type="match status" value="1"/>
</dbReference>
<proteinExistence type="predicted"/>
<name>A0A077EF76_9FLAO</name>
<dbReference type="InterPro" id="IPR023214">
    <property type="entry name" value="HAD_sf"/>
</dbReference>
<dbReference type="Gene3D" id="3.40.50.1000">
    <property type="entry name" value="HAD superfamily/HAD-like"/>
    <property type="match status" value="1"/>
</dbReference>
<dbReference type="GO" id="GO:0006564">
    <property type="term" value="P:L-serine biosynthetic process"/>
    <property type="evidence" value="ECO:0007669"/>
    <property type="project" value="TreeGrafter"/>
</dbReference>
<dbReference type="InterPro" id="IPR006385">
    <property type="entry name" value="HAD_hydro_SerB1"/>
</dbReference>
<dbReference type="HOGENOM" id="CLU_052657_2_3_10"/>
<dbReference type="Proteomes" id="UP000028933">
    <property type="component" value="Chromosome"/>
</dbReference>
<dbReference type="GO" id="GO:0036424">
    <property type="term" value="F:L-phosphoserine phosphatase activity"/>
    <property type="evidence" value="ECO:0007669"/>
    <property type="project" value="TreeGrafter"/>
</dbReference>
<dbReference type="InterPro" id="IPR050582">
    <property type="entry name" value="HAD-like_SerB"/>
</dbReference>
<dbReference type="STRING" id="1338011.BD94_1448"/>
<evidence type="ECO:0000313" key="1">
    <source>
        <dbReference type="EMBL" id="AIL45223.1"/>
    </source>
</evidence>
<organism evidence="1 2">
    <name type="scientific">Elizabethkingia anophelis NUHP1</name>
    <dbReference type="NCBI Taxonomy" id="1338011"/>
    <lineage>
        <taxon>Bacteria</taxon>
        <taxon>Pseudomonadati</taxon>
        <taxon>Bacteroidota</taxon>
        <taxon>Flavobacteriia</taxon>
        <taxon>Flavobacteriales</taxon>
        <taxon>Weeksellaceae</taxon>
        <taxon>Elizabethkingia</taxon>
    </lineage>
</organism>
<dbReference type="Pfam" id="PF12710">
    <property type="entry name" value="HAD"/>
    <property type="match status" value="1"/>
</dbReference>
<dbReference type="GO" id="GO:0005737">
    <property type="term" value="C:cytoplasm"/>
    <property type="evidence" value="ECO:0007669"/>
    <property type="project" value="TreeGrafter"/>
</dbReference>
<reference evidence="1" key="2">
    <citation type="journal article" date="2015" name="Genome Biol. Evol.">
        <title>Complete Genome Sequence and Transcriptomic Analysis of the Novel Pathogen Elizabethkingia anophelis in Response to Oxidative Stress.</title>
        <authorList>
            <person name="Li Y."/>
            <person name="Liu Y."/>
            <person name="Chew S.C."/>
            <person name="Tay M."/>
            <person name="Salido M.M."/>
            <person name="Teo J."/>
            <person name="Lauro F.M."/>
            <person name="Givskov M."/>
            <person name="Yang L."/>
        </authorList>
    </citation>
    <scope>NUCLEOTIDE SEQUENCE</scope>
    <source>
        <strain evidence="1">NUHP1</strain>
    </source>
</reference>
<dbReference type="PANTHER" id="PTHR43344:SF14">
    <property type="entry name" value="HAD-IB FAMILY HYDROLASE"/>
    <property type="match status" value="1"/>
</dbReference>
<reference evidence="1" key="1">
    <citation type="journal article" date="2013" name="Lancet">
        <title>First case of E anophelis outbreak in an intensive-care unit.</title>
        <authorList>
            <person name="Teo J."/>
            <person name="Tan S.Y."/>
            <person name="Tay M."/>
            <person name="Ding Y."/>
            <person name="Kjelleberg S."/>
            <person name="Givskov M."/>
            <person name="Lin R.T."/>
            <person name="Yang L."/>
        </authorList>
    </citation>
    <scope>NUCLEOTIDE SEQUENCE [LARGE SCALE GENOMIC DNA]</scope>
    <source>
        <strain evidence="1">NUHP1</strain>
    </source>
</reference>
<dbReference type="eggNOG" id="COG0560">
    <property type="taxonomic scope" value="Bacteria"/>
</dbReference>
<dbReference type="RefSeq" id="WP_009085028.1">
    <property type="nucleotide sequence ID" value="NZ_CP007547.1"/>
</dbReference>
<dbReference type="SUPFAM" id="SSF56784">
    <property type="entry name" value="HAD-like"/>
    <property type="match status" value="1"/>
</dbReference>
<dbReference type="NCBIfam" id="TIGR01490">
    <property type="entry name" value="HAD-SF-IB-hyp1"/>
    <property type="match status" value="1"/>
</dbReference>
<protein>
    <submittedName>
        <fullName evidence="1">Phosphoserine phosphatase</fullName>
    </submittedName>
</protein>
<dbReference type="KEGG" id="eao:BD94_1448"/>
<dbReference type="NCBIfam" id="TIGR01488">
    <property type="entry name" value="HAD-SF-IB"/>
    <property type="match status" value="1"/>
</dbReference>
<dbReference type="GO" id="GO:0000287">
    <property type="term" value="F:magnesium ion binding"/>
    <property type="evidence" value="ECO:0007669"/>
    <property type="project" value="TreeGrafter"/>
</dbReference>
<dbReference type="PANTHER" id="PTHR43344">
    <property type="entry name" value="PHOSPHOSERINE PHOSPHATASE"/>
    <property type="match status" value="1"/>
</dbReference>
<evidence type="ECO:0000313" key="2">
    <source>
        <dbReference type="Proteomes" id="UP000028933"/>
    </source>
</evidence>
<dbReference type="GeneID" id="56686484"/>
<sequence>MKKLYCFDFDGTITTKDTMFLFLRFYNPGRYYFQFMRHVPLFVMMKLKLANTERVKKSFITSILKDEKQKKLEELAQNFFKEYKNSIMRENALDFFKNIDKNATAYLVTASLDIWVKPFAEHFNFGYISTEAKFVNGKFAGDFATRNCNGPEKVIRIKRTIDLTRFDKTIAFGDTSGDKPMLEWADEGYFKFFH</sequence>
<dbReference type="AlphaFoldDB" id="A0A077EF76"/>
<dbReference type="EMBL" id="CP007547">
    <property type="protein sequence ID" value="AIL45223.1"/>
    <property type="molecule type" value="Genomic_DNA"/>
</dbReference>
<accession>A0A077EF76</accession>
<gene>
    <name evidence="1" type="ORF">BD94_1448</name>
</gene>